<feature type="transmembrane region" description="Helical" evidence="2">
    <location>
        <begin position="30"/>
        <end position="47"/>
    </location>
</feature>
<organism evidence="3 4">
    <name type="scientific">Nocardioides scoriae</name>
    <dbReference type="NCBI Taxonomy" id="642780"/>
    <lineage>
        <taxon>Bacteria</taxon>
        <taxon>Bacillati</taxon>
        <taxon>Actinomycetota</taxon>
        <taxon>Actinomycetes</taxon>
        <taxon>Propionibacteriales</taxon>
        <taxon>Nocardioidaceae</taxon>
        <taxon>Nocardioides</taxon>
    </lineage>
</organism>
<reference evidence="4" key="1">
    <citation type="submission" date="2016-10" db="EMBL/GenBank/DDBJ databases">
        <authorList>
            <person name="Varghese N."/>
            <person name="Submissions S."/>
        </authorList>
    </citation>
    <scope>NUCLEOTIDE SEQUENCE [LARGE SCALE GENOMIC DNA]</scope>
    <source>
        <strain evidence="4">DSM 22127</strain>
    </source>
</reference>
<feature type="region of interest" description="Disordered" evidence="1">
    <location>
        <begin position="1"/>
        <end position="25"/>
    </location>
</feature>
<dbReference type="Pfam" id="PF01312">
    <property type="entry name" value="Bac_export_2"/>
    <property type="match status" value="1"/>
</dbReference>
<feature type="transmembrane region" description="Helical" evidence="2">
    <location>
        <begin position="153"/>
        <end position="174"/>
    </location>
</feature>
<dbReference type="OrthoDB" id="9807950at2"/>
<protein>
    <submittedName>
        <fullName evidence="3">Flagellar biosynthetic protein FlhB</fullName>
    </submittedName>
</protein>
<keyword evidence="3" id="KW-0966">Cell projection</keyword>
<dbReference type="EMBL" id="LT629757">
    <property type="protein sequence ID" value="SDS44356.1"/>
    <property type="molecule type" value="Genomic_DNA"/>
</dbReference>
<dbReference type="PRINTS" id="PR00950">
    <property type="entry name" value="TYPE3IMSPROT"/>
</dbReference>
<dbReference type="Gene3D" id="3.40.1690.10">
    <property type="entry name" value="secretion proteins EscU"/>
    <property type="match status" value="1"/>
</dbReference>
<evidence type="ECO:0000313" key="3">
    <source>
        <dbReference type="EMBL" id="SDS44356.1"/>
    </source>
</evidence>
<feature type="transmembrane region" description="Helical" evidence="2">
    <location>
        <begin position="88"/>
        <end position="112"/>
    </location>
</feature>
<evidence type="ECO:0000256" key="2">
    <source>
        <dbReference type="SAM" id="Phobius"/>
    </source>
</evidence>
<dbReference type="Gene3D" id="6.10.250.2080">
    <property type="match status" value="1"/>
</dbReference>
<feature type="region of interest" description="Disordered" evidence="1">
    <location>
        <begin position="213"/>
        <end position="234"/>
    </location>
</feature>
<name>A0A1H1S9D0_9ACTN</name>
<dbReference type="PANTHER" id="PTHR30531:SF12">
    <property type="entry name" value="FLAGELLAR BIOSYNTHETIC PROTEIN FLHB"/>
    <property type="match status" value="1"/>
</dbReference>
<dbReference type="InterPro" id="IPR029025">
    <property type="entry name" value="T3SS_substrate_exporter_C"/>
</dbReference>
<keyword evidence="2" id="KW-0812">Transmembrane</keyword>
<keyword evidence="4" id="KW-1185">Reference proteome</keyword>
<keyword evidence="2" id="KW-0472">Membrane</keyword>
<dbReference type="RefSeq" id="WP_091728813.1">
    <property type="nucleotide sequence ID" value="NZ_LT629757.1"/>
</dbReference>
<dbReference type="STRING" id="642780.SAMN04488570_1892"/>
<evidence type="ECO:0000313" key="4">
    <source>
        <dbReference type="Proteomes" id="UP000198859"/>
    </source>
</evidence>
<feature type="compositionally biased region" description="Basic and acidic residues" evidence="1">
    <location>
        <begin position="349"/>
        <end position="359"/>
    </location>
</feature>
<dbReference type="AlphaFoldDB" id="A0A1H1S9D0"/>
<dbReference type="PANTHER" id="PTHR30531">
    <property type="entry name" value="FLAGELLAR BIOSYNTHETIC PROTEIN FLHB"/>
    <property type="match status" value="1"/>
</dbReference>
<sequence>MSSEEKTEQATPQKRKENRKEGRVARTQELGGWTTVLIAGMAAPVLLREELSAWQDIMARSLGAVQDASLDVAAGLLKDAVMHVFTSLLVLGACVMVVGVAAALAQGGFLLATKQVKPSAKKLNPISGFKRIFGPQALWEGVKMIIKSALVGLLVWSAVAHLVPLVGGMVPLGATIGLVNDEAMTLLRNVALAGLVLAAVDYAVARRRMGKQTRMTKQEVKQEHKQSEGDPQLKGAIRSKQMAMARNRMIADVASADVVLVNPTHIAVALRYDPERSAPLVVARGAGAVALKIRENAAAARVPIVRDVPLARALHRSTEVGQTIPAELFAAVASVLAFVISRKASGQHGGEHRSPRLEDAVPDVLPRGRRRRFSSGPAATGR</sequence>
<dbReference type="SUPFAM" id="SSF160544">
    <property type="entry name" value="EscU C-terminal domain-like"/>
    <property type="match status" value="1"/>
</dbReference>
<keyword evidence="2" id="KW-1133">Transmembrane helix</keyword>
<proteinExistence type="predicted"/>
<dbReference type="Proteomes" id="UP000198859">
    <property type="component" value="Chromosome I"/>
</dbReference>
<dbReference type="GO" id="GO:0005886">
    <property type="term" value="C:plasma membrane"/>
    <property type="evidence" value="ECO:0007669"/>
    <property type="project" value="TreeGrafter"/>
</dbReference>
<evidence type="ECO:0000256" key="1">
    <source>
        <dbReference type="SAM" id="MobiDB-lite"/>
    </source>
</evidence>
<feature type="transmembrane region" description="Helical" evidence="2">
    <location>
        <begin position="186"/>
        <end position="205"/>
    </location>
</feature>
<feature type="compositionally biased region" description="Basic and acidic residues" evidence="1">
    <location>
        <begin position="216"/>
        <end position="228"/>
    </location>
</feature>
<accession>A0A1H1S9D0</accession>
<feature type="region of interest" description="Disordered" evidence="1">
    <location>
        <begin position="346"/>
        <end position="382"/>
    </location>
</feature>
<keyword evidence="3" id="KW-0282">Flagellum</keyword>
<dbReference type="InterPro" id="IPR006135">
    <property type="entry name" value="T3SS_substrate_exporter"/>
</dbReference>
<gene>
    <name evidence="3" type="ORF">SAMN04488570_1892</name>
</gene>
<keyword evidence="3" id="KW-0969">Cilium</keyword>
<dbReference type="GO" id="GO:0009306">
    <property type="term" value="P:protein secretion"/>
    <property type="evidence" value="ECO:0007669"/>
    <property type="project" value="InterPro"/>
</dbReference>